<dbReference type="EMBL" id="JBHUPB010000012">
    <property type="protein sequence ID" value="MFD2969197.1"/>
    <property type="molecule type" value="Genomic_DNA"/>
</dbReference>
<protein>
    <submittedName>
        <fullName evidence="1">Glycosyltransferase</fullName>
        <ecNumber evidence="1">2.4.-.-</ecNumber>
    </submittedName>
</protein>
<dbReference type="RefSeq" id="WP_320186410.1">
    <property type="nucleotide sequence ID" value="NZ_CP138332.1"/>
</dbReference>
<dbReference type="SUPFAM" id="SSF53756">
    <property type="entry name" value="UDP-Glycosyltransferase/glycogen phosphorylase"/>
    <property type="match status" value="1"/>
</dbReference>
<organism evidence="1 2">
    <name type="scientific">Sphingobacterium bambusae</name>
    <dbReference type="NCBI Taxonomy" id="662858"/>
    <lineage>
        <taxon>Bacteria</taxon>
        <taxon>Pseudomonadati</taxon>
        <taxon>Bacteroidota</taxon>
        <taxon>Sphingobacteriia</taxon>
        <taxon>Sphingobacteriales</taxon>
        <taxon>Sphingobacteriaceae</taxon>
        <taxon>Sphingobacterium</taxon>
    </lineage>
</organism>
<proteinExistence type="predicted"/>
<gene>
    <name evidence="1" type="ORF">ACFS7Y_17515</name>
</gene>
<keyword evidence="1" id="KW-0808">Transferase</keyword>
<name>A0ABW6BK29_9SPHI</name>
<dbReference type="Pfam" id="PF13692">
    <property type="entry name" value="Glyco_trans_1_4"/>
    <property type="match status" value="1"/>
</dbReference>
<keyword evidence="2" id="KW-1185">Reference proteome</keyword>
<accession>A0ABW6BK29</accession>
<dbReference type="GO" id="GO:0016757">
    <property type="term" value="F:glycosyltransferase activity"/>
    <property type="evidence" value="ECO:0007669"/>
    <property type="project" value="UniProtKB-KW"/>
</dbReference>
<evidence type="ECO:0000313" key="1">
    <source>
        <dbReference type="EMBL" id="MFD2969197.1"/>
    </source>
</evidence>
<evidence type="ECO:0000313" key="2">
    <source>
        <dbReference type="Proteomes" id="UP001597525"/>
    </source>
</evidence>
<dbReference type="EC" id="2.4.-.-" evidence="1"/>
<dbReference type="Gene3D" id="3.40.50.2000">
    <property type="entry name" value="Glycogen Phosphorylase B"/>
    <property type="match status" value="1"/>
</dbReference>
<comment type="caution">
    <text evidence="1">The sequence shown here is derived from an EMBL/GenBank/DDBJ whole genome shotgun (WGS) entry which is preliminary data.</text>
</comment>
<sequence length="411" mass="47514">MQTILFIGLVWPEPKSSAAGTRIVQLLELFSEAGHRLLFASAAGKTTYSHPLHEMDIEEVEIRLNDSNFDVFIADLKPDVVVFDRFMIEEQYGWRVRQFAPQALTVLDTEDLHFLRAARQEATKRKLAVDLYNNTAKREIASILRSDLSLIISKEEMILLQEKFNIPKALLFYLPFLEHVFAGLKNEGWPSFTTRKDFIFIGNFLHEPNWHTVQILKKEVWPLLKQKVPEAEMHIYGAYASEKVYQLHQPKDRFLVKDRAADARQTMERYRVLLAPIAFGAGAKGKIVDAMQTGTPTVSSTVAAESMTQDNRWNGFITDDRDDFVEKAALLYRDEALWQQAQMMGGELLRVNYDRSKFLPRFFECLATTKENLFSHRQANFIGEILHSQQLNSSKYMSLWIETKNKLEKQK</sequence>
<reference evidence="2" key="1">
    <citation type="journal article" date="2019" name="Int. J. Syst. Evol. Microbiol.">
        <title>The Global Catalogue of Microorganisms (GCM) 10K type strain sequencing project: providing services to taxonomists for standard genome sequencing and annotation.</title>
        <authorList>
            <consortium name="The Broad Institute Genomics Platform"/>
            <consortium name="The Broad Institute Genome Sequencing Center for Infectious Disease"/>
            <person name="Wu L."/>
            <person name="Ma J."/>
        </authorList>
    </citation>
    <scope>NUCLEOTIDE SEQUENCE [LARGE SCALE GENOMIC DNA]</scope>
    <source>
        <strain evidence="2">KCTC 22814</strain>
    </source>
</reference>
<keyword evidence="1" id="KW-0328">Glycosyltransferase</keyword>
<dbReference type="Proteomes" id="UP001597525">
    <property type="component" value="Unassembled WGS sequence"/>
</dbReference>